<evidence type="ECO:0008006" key="3">
    <source>
        <dbReference type="Google" id="ProtNLM"/>
    </source>
</evidence>
<sequence>MKAKRVSIENLIFQSKMRALLWIWSVYNESTAAFWRPPPRGWLKFNVCGVAKDGRAGSGGVLSDKEGVARALFSGSVAANDADVPEAGAVKVALEVFLTMNWKTYDSLFIELGSLVCFLGADKKGNELAFSLVIAGVNREKMFKAWW</sequence>
<keyword evidence="2" id="KW-1185">Reference proteome</keyword>
<reference evidence="1 2" key="1">
    <citation type="submission" date="2019-06" db="EMBL/GenBank/DDBJ databases">
        <title>WGS assembly of Gossypium darwinii.</title>
        <authorList>
            <person name="Chen Z.J."/>
            <person name="Sreedasyam A."/>
            <person name="Ando A."/>
            <person name="Song Q."/>
            <person name="De L."/>
            <person name="Hulse-Kemp A."/>
            <person name="Ding M."/>
            <person name="Ye W."/>
            <person name="Kirkbride R."/>
            <person name="Jenkins J."/>
            <person name="Plott C."/>
            <person name="Lovell J."/>
            <person name="Lin Y.-M."/>
            <person name="Vaughn R."/>
            <person name="Liu B."/>
            <person name="Li W."/>
            <person name="Simpson S."/>
            <person name="Scheffler B."/>
            <person name="Saski C."/>
            <person name="Grover C."/>
            <person name="Hu G."/>
            <person name="Conover J."/>
            <person name="Carlson J."/>
            <person name="Shu S."/>
            <person name="Boston L."/>
            <person name="Williams M."/>
            <person name="Peterson D."/>
            <person name="Mcgee K."/>
            <person name="Jones D."/>
            <person name="Wendel J."/>
            <person name="Stelly D."/>
            <person name="Grimwood J."/>
            <person name="Schmutz J."/>
        </authorList>
    </citation>
    <scope>NUCLEOTIDE SEQUENCE [LARGE SCALE GENOMIC DNA]</scope>
    <source>
        <strain evidence="1">1808015.09</strain>
    </source>
</reference>
<dbReference type="AlphaFoldDB" id="A0A5D2GZV0"/>
<evidence type="ECO:0000313" key="1">
    <source>
        <dbReference type="EMBL" id="TYH23411.1"/>
    </source>
</evidence>
<organism evidence="1 2">
    <name type="scientific">Gossypium darwinii</name>
    <name type="common">Darwin's cotton</name>
    <name type="synonym">Gossypium barbadense var. darwinii</name>
    <dbReference type="NCBI Taxonomy" id="34276"/>
    <lineage>
        <taxon>Eukaryota</taxon>
        <taxon>Viridiplantae</taxon>
        <taxon>Streptophyta</taxon>
        <taxon>Embryophyta</taxon>
        <taxon>Tracheophyta</taxon>
        <taxon>Spermatophyta</taxon>
        <taxon>Magnoliopsida</taxon>
        <taxon>eudicotyledons</taxon>
        <taxon>Gunneridae</taxon>
        <taxon>Pentapetalae</taxon>
        <taxon>rosids</taxon>
        <taxon>malvids</taxon>
        <taxon>Malvales</taxon>
        <taxon>Malvaceae</taxon>
        <taxon>Malvoideae</taxon>
        <taxon>Gossypium</taxon>
    </lineage>
</organism>
<dbReference type="Proteomes" id="UP000323506">
    <property type="component" value="Chromosome A03"/>
</dbReference>
<gene>
    <name evidence="1" type="ORF">ES288_A03G011700v1</name>
</gene>
<dbReference type="EMBL" id="CM017690">
    <property type="protein sequence ID" value="TYH23411.1"/>
    <property type="molecule type" value="Genomic_DNA"/>
</dbReference>
<name>A0A5D2GZV0_GOSDA</name>
<proteinExistence type="predicted"/>
<evidence type="ECO:0000313" key="2">
    <source>
        <dbReference type="Proteomes" id="UP000323506"/>
    </source>
</evidence>
<protein>
    <recommendedName>
        <fullName evidence="3">RNase H type-1 domain-containing protein</fullName>
    </recommendedName>
</protein>
<accession>A0A5D2GZV0</accession>